<dbReference type="InterPro" id="IPR043682">
    <property type="entry name" value="RqcH_bacterial"/>
</dbReference>
<evidence type="ECO:0000313" key="8">
    <source>
        <dbReference type="EMBL" id="HIU33626.1"/>
    </source>
</evidence>
<name>A0A9D1LCC6_9FIRM</name>
<dbReference type="GO" id="GO:1990112">
    <property type="term" value="C:RQC complex"/>
    <property type="evidence" value="ECO:0007669"/>
    <property type="project" value="TreeGrafter"/>
</dbReference>
<dbReference type="Proteomes" id="UP000824072">
    <property type="component" value="Unassembled WGS sequence"/>
</dbReference>
<dbReference type="Pfam" id="PF05833">
    <property type="entry name" value="NFACT_N"/>
    <property type="match status" value="1"/>
</dbReference>
<dbReference type="PANTHER" id="PTHR15239:SF6">
    <property type="entry name" value="RIBOSOME QUALITY CONTROL COMPLEX SUBUNIT NEMF"/>
    <property type="match status" value="1"/>
</dbReference>
<dbReference type="Gene3D" id="2.30.310.10">
    <property type="entry name" value="ibrinogen binding protein from staphylococcus aureus domain"/>
    <property type="match status" value="1"/>
</dbReference>
<feature type="domain" description="NFACT protein RNA binding" evidence="7">
    <location>
        <begin position="467"/>
        <end position="540"/>
    </location>
</feature>
<reference evidence="8" key="2">
    <citation type="journal article" date="2021" name="PeerJ">
        <title>Extensive microbial diversity within the chicken gut microbiome revealed by metagenomics and culture.</title>
        <authorList>
            <person name="Gilroy R."/>
            <person name="Ravi A."/>
            <person name="Getino M."/>
            <person name="Pursley I."/>
            <person name="Horton D.L."/>
            <person name="Alikhan N.F."/>
            <person name="Baker D."/>
            <person name="Gharbi K."/>
            <person name="Hall N."/>
            <person name="Watson M."/>
            <person name="Adriaenssens E.M."/>
            <person name="Foster-Nyarko E."/>
            <person name="Jarju S."/>
            <person name="Secka A."/>
            <person name="Antonio M."/>
            <person name="Oren A."/>
            <person name="Chaudhuri R.R."/>
            <person name="La Ragione R."/>
            <person name="Hildebrand F."/>
            <person name="Pallen M.J."/>
        </authorList>
    </citation>
    <scope>NUCLEOTIDE SEQUENCE</scope>
    <source>
        <strain evidence="8">ChiHcec3-11533</strain>
    </source>
</reference>
<comment type="caution">
    <text evidence="8">The sequence shown here is derived from an EMBL/GenBank/DDBJ whole genome shotgun (WGS) entry which is preliminary data.</text>
</comment>
<dbReference type="GO" id="GO:0043023">
    <property type="term" value="F:ribosomal large subunit binding"/>
    <property type="evidence" value="ECO:0007669"/>
    <property type="project" value="UniProtKB-UniRule"/>
</dbReference>
<dbReference type="InterPro" id="IPR059101">
    <property type="entry name" value="NFACT-R_2"/>
</dbReference>
<evidence type="ECO:0000259" key="7">
    <source>
        <dbReference type="Pfam" id="PF18297"/>
    </source>
</evidence>
<dbReference type="HAMAP" id="MF_00844_B">
    <property type="entry name" value="RqcH_B"/>
    <property type="match status" value="1"/>
</dbReference>
<evidence type="ECO:0000256" key="4">
    <source>
        <dbReference type="ARBA" id="ARBA00022917"/>
    </source>
</evidence>
<dbReference type="GO" id="GO:0072344">
    <property type="term" value="P:rescue of stalled ribosome"/>
    <property type="evidence" value="ECO:0007669"/>
    <property type="project" value="UniProtKB-UniRule"/>
</dbReference>
<sequence>MPMDGLMLSFLTQELKQRLEGGRVDKAAQPERDEVNLSIRNHGENMRLLLSASAGCARVHLTKARRANPLEPPMLCMLLRKHIVGGRVREIRQIDADRILEIEFEHVDELGDSAKKTLVCEFMGRHSNLILVGADGRILESARRVSEHMSSVREVLPGLFYERPPKHNKVPFDAPEEEIAAALQGANGPLHKAISSSVSGLSVQTAREIAFRAVGATDAHTQELNMEDASRAVARAIGEICREWAPQLLFDGETPVDVTAFPFQSLQHLSSRAYPTLSEAMDAFYEARDRQDRIQQKSSALHRVLKNNIERCEKKLALQREALLGSERMEEYRLKGELLTASLRLVKKGQKSVLLPNYYEEGTPMIEIPLEEKLTPNQNAQRYFKLYQKARSAKILAKEQMEKTQEELDYLEGQMDNLGKCREEAELFEIRQELEKYGYVRKNHNRRQLKALEPSKPMRFSAPDGSIVLVGKNNLQNDKLTFTANPQDWWLHAKDMPGSHVILANPQAGEAAILFAARLAARYSRGSASTRVPVDLTRRRYVKKPSGAKPGFVIYTNQRTLFVAPMEDLPSDRDPGKPNGSASEG</sequence>
<keyword evidence="3 5" id="KW-0694">RNA-binding</keyword>
<evidence type="ECO:0000313" key="9">
    <source>
        <dbReference type="Proteomes" id="UP000824072"/>
    </source>
</evidence>
<keyword evidence="1 5" id="KW-0820">tRNA-binding</keyword>
<reference evidence="8" key="1">
    <citation type="submission" date="2020-10" db="EMBL/GenBank/DDBJ databases">
        <authorList>
            <person name="Gilroy R."/>
        </authorList>
    </citation>
    <scope>NUCLEOTIDE SEQUENCE</scope>
    <source>
        <strain evidence="8">ChiHcec3-11533</strain>
    </source>
</reference>
<gene>
    <name evidence="5" type="primary">rqcH</name>
    <name evidence="8" type="ORF">IAB02_03600</name>
</gene>
<comment type="subunit">
    <text evidence="5">Associates with stalled 50S ribosomal subunits. Binds to RqcP.</text>
</comment>
<dbReference type="GO" id="GO:0000049">
    <property type="term" value="F:tRNA binding"/>
    <property type="evidence" value="ECO:0007669"/>
    <property type="project" value="UniProtKB-UniRule"/>
</dbReference>
<accession>A0A9D1LCC6</accession>
<dbReference type="FunFam" id="2.30.310.10:FF:000004">
    <property type="entry name" value="Fibronectin-binding protein A"/>
    <property type="match status" value="1"/>
</dbReference>
<dbReference type="AlphaFoldDB" id="A0A9D1LCC6"/>
<evidence type="ECO:0000256" key="6">
    <source>
        <dbReference type="SAM" id="MobiDB-lite"/>
    </source>
</evidence>
<protein>
    <recommendedName>
        <fullName evidence="5">Rqc2 homolog RqcH</fullName>
        <shortName evidence="5">RqcH</shortName>
    </recommendedName>
</protein>
<dbReference type="PANTHER" id="PTHR15239">
    <property type="entry name" value="NUCLEAR EXPORT MEDIATOR FACTOR NEMF"/>
    <property type="match status" value="1"/>
</dbReference>
<evidence type="ECO:0000256" key="2">
    <source>
        <dbReference type="ARBA" id="ARBA00022730"/>
    </source>
</evidence>
<feature type="coiled-coil region" evidence="5">
    <location>
        <begin position="387"/>
        <end position="414"/>
    </location>
</feature>
<keyword evidence="2 5" id="KW-0699">rRNA-binding</keyword>
<proteinExistence type="inferred from homology"/>
<comment type="similarity">
    <text evidence="5">Belongs to the NEMF family.</text>
</comment>
<feature type="region of interest" description="Disordered" evidence="6">
    <location>
        <begin position="566"/>
        <end position="585"/>
    </location>
</feature>
<dbReference type="EMBL" id="DVMU01000080">
    <property type="protein sequence ID" value="HIU33626.1"/>
    <property type="molecule type" value="Genomic_DNA"/>
</dbReference>
<keyword evidence="5" id="KW-0175">Coiled coil</keyword>
<evidence type="ECO:0000256" key="5">
    <source>
        <dbReference type="HAMAP-Rule" id="MF_00844"/>
    </source>
</evidence>
<dbReference type="Pfam" id="PF18297">
    <property type="entry name" value="NFACT-R_2"/>
    <property type="match status" value="1"/>
</dbReference>
<evidence type="ECO:0000256" key="3">
    <source>
        <dbReference type="ARBA" id="ARBA00022884"/>
    </source>
</evidence>
<keyword evidence="4 5" id="KW-0648">Protein biosynthesis</keyword>
<comment type="function">
    <text evidence="5">Key component of the ribosome quality control system (RQC), a ribosome-associated complex that mediates the extraction of incompletely synthesized nascent chains from stalled ribosomes and their subsequent degradation. RqcH recruits Ala-charged tRNA, and with RqcP directs the elongation of stalled nascent chains on 50S ribosomal subunits, leading to non-templated C-terminal alanine extensions (Ala tail). The Ala tail promotes nascent chain degradation. May add between 1 and at least 8 Ala residues. Binds to stalled 50S ribosomal subunits.</text>
</comment>
<dbReference type="InterPro" id="IPR051608">
    <property type="entry name" value="RQC_Subunit_NEMF"/>
</dbReference>
<evidence type="ECO:0000256" key="1">
    <source>
        <dbReference type="ARBA" id="ARBA00022555"/>
    </source>
</evidence>
<dbReference type="GO" id="GO:0019843">
    <property type="term" value="F:rRNA binding"/>
    <property type="evidence" value="ECO:0007669"/>
    <property type="project" value="UniProtKB-UniRule"/>
</dbReference>
<organism evidence="8 9">
    <name type="scientific">Candidatus Pullichristensenella excrementigallinarum</name>
    <dbReference type="NCBI Taxonomy" id="2840907"/>
    <lineage>
        <taxon>Bacteria</taxon>
        <taxon>Bacillati</taxon>
        <taxon>Bacillota</taxon>
        <taxon>Clostridia</taxon>
        <taxon>Candidatus Pullichristensenella</taxon>
    </lineage>
</organism>